<dbReference type="AlphaFoldDB" id="A0A5D4GP70"/>
<keyword evidence="4" id="KW-1185">Reference proteome</keyword>
<dbReference type="Pfam" id="PF09917">
    <property type="entry name" value="DUF2147"/>
    <property type="match status" value="1"/>
</dbReference>
<sequence>MKNPAILTVAAFLLAGLPAIAQEAAEPNGVWMRDDGNARVEIAPCGNNLCATNLWIRDTSKGEEVGDRLVMSLEPQSENTLAGTAYDEKRDRTYSMTLQVAQNSLVTRGCVLGGVLCRDVSWTPAD</sequence>
<dbReference type="PANTHER" id="PTHR36919">
    <property type="entry name" value="BLR1215 PROTEIN"/>
    <property type="match status" value="1"/>
</dbReference>
<dbReference type="PANTHER" id="PTHR36919:SF2">
    <property type="entry name" value="BLL6627 PROTEIN"/>
    <property type="match status" value="1"/>
</dbReference>
<keyword evidence="1" id="KW-0732">Signal</keyword>
<feature type="signal peptide" evidence="1">
    <location>
        <begin position="1"/>
        <end position="21"/>
    </location>
</feature>
<name>A0A5D4GP70_9HYPH</name>
<dbReference type="Proteomes" id="UP000323258">
    <property type="component" value="Unassembled WGS sequence"/>
</dbReference>
<organism evidence="3 4">
    <name type="scientific">Neoaquamicrobium microcysteis</name>
    <dbReference type="NCBI Taxonomy" id="2682781"/>
    <lineage>
        <taxon>Bacteria</taxon>
        <taxon>Pseudomonadati</taxon>
        <taxon>Pseudomonadota</taxon>
        <taxon>Alphaproteobacteria</taxon>
        <taxon>Hyphomicrobiales</taxon>
        <taxon>Phyllobacteriaceae</taxon>
        <taxon>Neoaquamicrobium</taxon>
    </lineage>
</organism>
<reference evidence="3 4" key="2">
    <citation type="submission" date="2019-09" db="EMBL/GenBank/DDBJ databases">
        <title>Mesorhizobium sp. MaA-C15 isolated from Microcystis aeruginosa.</title>
        <authorList>
            <person name="Jeong S.E."/>
            <person name="Jin H.M."/>
            <person name="Jeon C.O."/>
        </authorList>
    </citation>
    <scope>NUCLEOTIDE SEQUENCE [LARGE SCALE GENOMIC DNA]</scope>
    <source>
        <strain evidence="3 4">MaA-C15</strain>
    </source>
</reference>
<evidence type="ECO:0000259" key="2">
    <source>
        <dbReference type="Pfam" id="PF09917"/>
    </source>
</evidence>
<evidence type="ECO:0000313" key="3">
    <source>
        <dbReference type="EMBL" id="TYR30641.1"/>
    </source>
</evidence>
<evidence type="ECO:0000256" key="1">
    <source>
        <dbReference type="SAM" id="SignalP"/>
    </source>
</evidence>
<dbReference type="RefSeq" id="WP_148916177.1">
    <property type="nucleotide sequence ID" value="NZ_VSZS01000066.1"/>
</dbReference>
<evidence type="ECO:0000313" key="4">
    <source>
        <dbReference type="Proteomes" id="UP000323258"/>
    </source>
</evidence>
<gene>
    <name evidence="3" type="ORF">FY036_18195</name>
</gene>
<feature type="domain" description="DUF2147" evidence="2">
    <location>
        <begin position="29"/>
        <end position="123"/>
    </location>
</feature>
<reference evidence="3 4" key="1">
    <citation type="submission" date="2019-08" db="EMBL/GenBank/DDBJ databases">
        <authorList>
            <person name="Seo Y.L."/>
        </authorList>
    </citation>
    <scope>NUCLEOTIDE SEQUENCE [LARGE SCALE GENOMIC DNA]</scope>
    <source>
        <strain evidence="3 4">MaA-C15</strain>
    </source>
</reference>
<dbReference type="OrthoDB" id="9811671at2"/>
<dbReference type="InterPro" id="IPR019223">
    <property type="entry name" value="DUF2147"/>
</dbReference>
<comment type="caution">
    <text evidence="3">The sequence shown here is derived from an EMBL/GenBank/DDBJ whole genome shotgun (WGS) entry which is preliminary data.</text>
</comment>
<proteinExistence type="predicted"/>
<accession>A0A5D4GP70</accession>
<protein>
    <submittedName>
        <fullName evidence="3">DUF2147 domain-containing protein</fullName>
    </submittedName>
</protein>
<feature type="chain" id="PRO_5022877166" evidence="1">
    <location>
        <begin position="22"/>
        <end position="126"/>
    </location>
</feature>
<dbReference type="Gene3D" id="2.40.128.520">
    <property type="match status" value="1"/>
</dbReference>
<dbReference type="EMBL" id="VSZS01000066">
    <property type="protein sequence ID" value="TYR30641.1"/>
    <property type="molecule type" value="Genomic_DNA"/>
</dbReference>